<reference evidence="1" key="1">
    <citation type="submission" date="2016-04" db="EMBL/GenBank/DDBJ databases">
        <authorList>
            <person name="Calderon-Fernandez G.M.Sr."/>
        </authorList>
    </citation>
    <scope>NUCLEOTIDE SEQUENCE</scope>
    <source>
        <strain evidence="1">Int1</strain>
        <tissue evidence="1">Integument</tissue>
    </source>
</reference>
<organism evidence="1">
    <name type="scientific">Triatoma infestans</name>
    <name type="common">Assassin bug</name>
    <dbReference type="NCBI Taxonomy" id="30076"/>
    <lineage>
        <taxon>Eukaryota</taxon>
        <taxon>Metazoa</taxon>
        <taxon>Ecdysozoa</taxon>
        <taxon>Arthropoda</taxon>
        <taxon>Hexapoda</taxon>
        <taxon>Insecta</taxon>
        <taxon>Pterygota</taxon>
        <taxon>Neoptera</taxon>
        <taxon>Paraneoptera</taxon>
        <taxon>Hemiptera</taxon>
        <taxon>Heteroptera</taxon>
        <taxon>Panheteroptera</taxon>
        <taxon>Cimicomorpha</taxon>
        <taxon>Reduviidae</taxon>
        <taxon>Triatominae</taxon>
        <taxon>Triatoma</taxon>
    </lineage>
</organism>
<keyword evidence="1" id="KW-0689">Ribosomal protein</keyword>
<accession>A0A170XF05</accession>
<keyword evidence="1" id="KW-0687">Ribonucleoprotein</keyword>
<evidence type="ECO:0000313" key="1">
    <source>
        <dbReference type="EMBL" id="JAR98793.1"/>
    </source>
</evidence>
<protein>
    <submittedName>
        <fullName evidence="1">39s ribosomal protein mitochondrial</fullName>
    </submittedName>
</protein>
<dbReference type="EMBL" id="GEMB01004487">
    <property type="protein sequence ID" value="JAR98793.1"/>
    <property type="molecule type" value="Transcribed_RNA"/>
</dbReference>
<sequence>MTILKFYYRIKHLLYSLDSNLSSLFSGLSHQPQLSLLPLIDSKRLPPNDSNSSLIDSLKDAFLFAVPKSRRTIQKRRNRRFGFPQYHWKLLVPKNEYYNLQYLWPFSRI</sequence>
<proteinExistence type="predicted"/>
<reference evidence="1" key="2">
    <citation type="journal article" date="2017" name="J. Med. Entomol.">
        <title>Transcriptome Analysis of the Triatoma infestans (Hemiptera: Reduviidae) Integument.</title>
        <authorList>
            <person name="Calderon-Fernandez G.M."/>
            <person name="Moriconi D.E."/>
            <person name="Dulbecco A.B."/>
            <person name="Juarez M.P."/>
        </authorList>
    </citation>
    <scope>NUCLEOTIDE SEQUENCE</scope>
    <source>
        <strain evidence="1">Int1</strain>
        <tissue evidence="1">Integument</tissue>
    </source>
</reference>
<dbReference type="AlphaFoldDB" id="A0A170XF05"/>
<dbReference type="GO" id="GO:0005840">
    <property type="term" value="C:ribosome"/>
    <property type="evidence" value="ECO:0007669"/>
    <property type="project" value="UniProtKB-KW"/>
</dbReference>
<name>A0A170XF05_TRIIF</name>